<dbReference type="RefSeq" id="WP_172880391.1">
    <property type="nucleotide sequence ID" value="NZ_JBHLYF010000015.1"/>
</dbReference>
<dbReference type="InterPro" id="IPR008999">
    <property type="entry name" value="Actin-crosslinking"/>
</dbReference>
<dbReference type="Pfam" id="PF13229">
    <property type="entry name" value="Beta_helix"/>
    <property type="match status" value="1"/>
</dbReference>
<organism evidence="4 5">
    <name type="scientific">Micromonospora siamensis</name>
    <dbReference type="NCBI Taxonomy" id="299152"/>
    <lineage>
        <taxon>Bacteria</taxon>
        <taxon>Bacillati</taxon>
        <taxon>Actinomycetota</taxon>
        <taxon>Actinomycetes</taxon>
        <taxon>Micromonosporales</taxon>
        <taxon>Micromonosporaceae</taxon>
        <taxon>Micromonospora</taxon>
    </lineage>
</organism>
<sequence>MRRNHLAGLTALAVAGGTLLSASPAQASDYTYLYVSQTSEFCSDTGTGTQNNPFCTIGAAAATVRAGQVVEIGPGTYLERVTVPRSGTLDLPITFQTSGEPLLGGPRAGFVVDGQHDIVLRGLRISGTLDGPGLDVRNASAISIQRTSVRMNPAATVPAVRLAAVTGVRIEGAGLSAPEVTLDVDAASSAVTVKSSNLGTPNDDEVGDTVGLRTAGAGTTLLGNDFWGYSGAAVSIEPGATETVVANNAVYGGGGHGVRVRTATGAAIANNLVRNRCRDGIRIEGASTGVSVQNNVLLLNGNAGPDHCDSSVNGVEIGVYDDAVKGTVVDYNNAYQRSSPSINYAWGGTRMILAAFRSASGQGAHDRDTQAQADNYDSANAAAPGYQSTDRAGTARADDPAVPNTGAGPVTYADRGPVETYRNPMARFDTALDLGTLTATVDASTSLPGFVPITSYRIDFGDGVVVTQASPRATHRYAAPGDYEISVRVTGSDNRTSVSSSTVSVLRRTGTISLLARSNLRYVAPASTGLQLRADHYGVDSVDTFDLADPGDGTVALYSRSNRRYVAAFVGTQPMRAQSTQVQQWERFLLVRNGDGSVSLRSQSTDRYVSTSGSGGTLVATATTIGKFEQFHRVDVTNASRTFKARSNGRYVTALTTAASPLAATATGVGVAQRYDLVNLGNYQWALFARANNRFVTAASLGTQPLINTATVPRTWERFVIVHNSDGSVSLRSTGNSRYVTAESTKPLIANTTRIGSWQQYTLG</sequence>
<dbReference type="SUPFAM" id="SSF51126">
    <property type="entry name" value="Pectin lyase-like"/>
    <property type="match status" value="1"/>
</dbReference>
<dbReference type="GO" id="GO:0030041">
    <property type="term" value="P:actin filament polymerization"/>
    <property type="evidence" value="ECO:0007669"/>
    <property type="project" value="TreeGrafter"/>
</dbReference>
<feature type="signal peptide" evidence="2">
    <location>
        <begin position="1"/>
        <end position="27"/>
    </location>
</feature>
<reference evidence="4 5" key="1">
    <citation type="submission" date="2016-06" db="EMBL/GenBank/DDBJ databases">
        <authorList>
            <person name="Kjaerup R.B."/>
            <person name="Dalgaard T.S."/>
            <person name="Juul-Madsen H.R."/>
        </authorList>
    </citation>
    <scope>NUCLEOTIDE SEQUENCE [LARGE SCALE GENOMIC DNA]</scope>
    <source>
        <strain evidence="4 5">DSM 45097</strain>
    </source>
</reference>
<dbReference type="SMART" id="SM00089">
    <property type="entry name" value="PKD"/>
    <property type="match status" value="1"/>
</dbReference>
<dbReference type="InterPro" id="IPR011050">
    <property type="entry name" value="Pectin_lyase_fold/virulence"/>
</dbReference>
<feature type="chain" id="PRO_5008717128" evidence="2">
    <location>
        <begin position="28"/>
        <end position="764"/>
    </location>
</feature>
<dbReference type="InterPro" id="IPR039448">
    <property type="entry name" value="Beta_helix"/>
</dbReference>
<name>A0A1C5GZ12_9ACTN</name>
<dbReference type="GO" id="GO:0051015">
    <property type="term" value="F:actin filament binding"/>
    <property type="evidence" value="ECO:0007669"/>
    <property type="project" value="TreeGrafter"/>
</dbReference>
<dbReference type="InterPro" id="IPR000601">
    <property type="entry name" value="PKD_dom"/>
</dbReference>
<evidence type="ECO:0000256" key="2">
    <source>
        <dbReference type="SAM" id="SignalP"/>
    </source>
</evidence>
<dbReference type="Gene3D" id="2.160.20.10">
    <property type="entry name" value="Single-stranded right-handed beta-helix, Pectin lyase-like"/>
    <property type="match status" value="1"/>
</dbReference>
<dbReference type="InterPro" id="IPR052883">
    <property type="entry name" value="Hisactophilin"/>
</dbReference>
<dbReference type="InterPro" id="IPR022409">
    <property type="entry name" value="PKD/Chitinase_dom"/>
</dbReference>
<dbReference type="InterPro" id="IPR006626">
    <property type="entry name" value="PbH1"/>
</dbReference>
<evidence type="ECO:0000313" key="4">
    <source>
        <dbReference type="EMBL" id="SCG39016.1"/>
    </source>
</evidence>
<dbReference type="EMBL" id="LT607751">
    <property type="protein sequence ID" value="SCG39016.1"/>
    <property type="molecule type" value="Genomic_DNA"/>
</dbReference>
<dbReference type="SUPFAM" id="SSF49299">
    <property type="entry name" value="PKD domain"/>
    <property type="match status" value="1"/>
</dbReference>
<dbReference type="SUPFAM" id="SSF50405">
    <property type="entry name" value="Actin-crosslinking proteins"/>
    <property type="match status" value="2"/>
</dbReference>
<dbReference type="GO" id="GO:0015629">
    <property type="term" value="C:actin cytoskeleton"/>
    <property type="evidence" value="ECO:0007669"/>
    <property type="project" value="TreeGrafter"/>
</dbReference>
<feature type="region of interest" description="Disordered" evidence="1">
    <location>
        <begin position="380"/>
        <end position="417"/>
    </location>
</feature>
<evidence type="ECO:0000259" key="3">
    <source>
        <dbReference type="PROSITE" id="PS50093"/>
    </source>
</evidence>
<dbReference type="PANTHER" id="PTHR33351">
    <property type="entry name" value="HISACTOPHILIN-1-RELATED"/>
    <property type="match status" value="1"/>
</dbReference>
<dbReference type="SMART" id="SM00710">
    <property type="entry name" value="PbH1"/>
    <property type="match status" value="5"/>
</dbReference>
<dbReference type="PANTHER" id="PTHR33351:SF1">
    <property type="entry name" value="IG-LIKE DOMAIN-CONTAINING PROTEIN-RELATED"/>
    <property type="match status" value="1"/>
</dbReference>
<gene>
    <name evidence="4" type="ORF">GA0074704_0761</name>
</gene>
<dbReference type="InterPro" id="IPR035986">
    <property type="entry name" value="PKD_dom_sf"/>
</dbReference>
<evidence type="ECO:0000313" key="5">
    <source>
        <dbReference type="Proteomes" id="UP000198210"/>
    </source>
</evidence>
<dbReference type="CDD" id="cd00257">
    <property type="entry name" value="beta-trefoil_FSCN-like"/>
    <property type="match status" value="2"/>
</dbReference>
<dbReference type="Pfam" id="PF18911">
    <property type="entry name" value="PKD_4"/>
    <property type="match status" value="1"/>
</dbReference>
<dbReference type="InterPro" id="IPR013783">
    <property type="entry name" value="Ig-like_fold"/>
</dbReference>
<dbReference type="Gene3D" id="2.80.10.50">
    <property type="match status" value="2"/>
</dbReference>
<keyword evidence="2" id="KW-0732">Signal</keyword>
<dbReference type="PROSITE" id="PS50093">
    <property type="entry name" value="PKD"/>
    <property type="match status" value="1"/>
</dbReference>
<dbReference type="Gene3D" id="2.60.40.10">
    <property type="entry name" value="Immunoglobulins"/>
    <property type="match status" value="1"/>
</dbReference>
<dbReference type="InterPro" id="IPR012334">
    <property type="entry name" value="Pectin_lyas_fold"/>
</dbReference>
<dbReference type="CDD" id="cd00146">
    <property type="entry name" value="PKD"/>
    <property type="match status" value="1"/>
</dbReference>
<dbReference type="AlphaFoldDB" id="A0A1C5GZ12"/>
<feature type="domain" description="PKD" evidence="3">
    <location>
        <begin position="452"/>
        <end position="512"/>
    </location>
</feature>
<protein>
    <submittedName>
        <fullName evidence="4">Right handed beta helix region</fullName>
    </submittedName>
</protein>
<evidence type="ECO:0000256" key="1">
    <source>
        <dbReference type="SAM" id="MobiDB-lite"/>
    </source>
</evidence>
<dbReference type="Proteomes" id="UP000198210">
    <property type="component" value="Chromosome I"/>
</dbReference>
<accession>A0A1C5GZ12</accession>
<dbReference type="GO" id="GO:0005975">
    <property type="term" value="P:carbohydrate metabolic process"/>
    <property type="evidence" value="ECO:0007669"/>
    <property type="project" value="UniProtKB-ARBA"/>
</dbReference>
<keyword evidence="5" id="KW-1185">Reference proteome</keyword>
<proteinExistence type="predicted"/>